<dbReference type="PANTHER" id="PTHR24220">
    <property type="entry name" value="IMPORT ATP-BINDING PROTEIN"/>
    <property type="match status" value="1"/>
</dbReference>
<feature type="domain" description="ABC transporter" evidence="5">
    <location>
        <begin position="7"/>
        <end position="246"/>
    </location>
</feature>
<dbReference type="InterPro" id="IPR015854">
    <property type="entry name" value="ABC_transpr_LolD-like"/>
</dbReference>
<dbReference type="Proteomes" id="UP000255335">
    <property type="component" value="Unassembled WGS sequence"/>
</dbReference>
<dbReference type="AlphaFoldDB" id="A0A377JPG0"/>
<proteinExistence type="inferred from homology"/>
<keyword evidence="3 6" id="KW-0067">ATP-binding</keyword>
<reference evidence="6 7" key="1">
    <citation type="submission" date="2018-06" db="EMBL/GenBank/DDBJ databases">
        <authorList>
            <consortium name="Pathogen Informatics"/>
            <person name="Doyle S."/>
        </authorList>
    </citation>
    <scope>NUCLEOTIDE SEQUENCE [LARGE SCALE GENOMIC DNA]</scope>
    <source>
        <strain evidence="6 7">NCTC12221</strain>
    </source>
</reference>
<evidence type="ECO:0000313" key="7">
    <source>
        <dbReference type="Proteomes" id="UP000255335"/>
    </source>
</evidence>
<dbReference type="FunFam" id="3.40.50.300:FF:000032">
    <property type="entry name" value="Export ABC transporter ATP-binding protein"/>
    <property type="match status" value="1"/>
</dbReference>
<dbReference type="GO" id="GO:0005886">
    <property type="term" value="C:plasma membrane"/>
    <property type="evidence" value="ECO:0007669"/>
    <property type="project" value="TreeGrafter"/>
</dbReference>
<evidence type="ECO:0000256" key="4">
    <source>
        <dbReference type="ARBA" id="ARBA00038388"/>
    </source>
</evidence>
<evidence type="ECO:0000256" key="2">
    <source>
        <dbReference type="ARBA" id="ARBA00022741"/>
    </source>
</evidence>
<evidence type="ECO:0000256" key="3">
    <source>
        <dbReference type="ARBA" id="ARBA00022840"/>
    </source>
</evidence>
<evidence type="ECO:0000259" key="5">
    <source>
        <dbReference type="PROSITE" id="PS50893"/>
    </source>
</evidence>
<dbReference type="GO" id="GO:0005524">
    <property type="term" value="F:ATP binding"/>
    <property type="evidence" value="ECO:0007669"/>
    <property type="project" value="UniProtKB-KW"/>
</dbReference>
<dbReference type="SUPFAM" id="SSF52540">
    <property type="entry name" value="P-loop containing nucleoside triphosphate hydrolases"/>
    <property type="match status" value="1"/>
</dbReference>
<dbReference type="EC" id="3.6.3.-" evidence="6"/>
<dbReference type="InterPro" id="IPR003593">
    <property type="entry name" value="AAA+_ATPase"/>
</dbReference>
<dbReference type="Pfam" id="PF00005">
    <property type="entry name" value="ABC_tran"/>
    <property type="match status" value="1"/>
</dbReference>
<dbReference type="RefSeq" id="WP_115026191.1">
    <property type="nucleotide sequence ID" value="NZ_UGHZ01000001.1"/>
</dbReference>
<accession>A0A377JPG0</accession>
<protein>
    <submittedName>
        <fullName evidence="6">ABC transporter ATP-binding protein</fullName>
        <ecNumber evidence="6">3.6.3.-</ecNumber>
    </submittedName>
</protein>
<comment type="similarity">
    <text evidence="4">Belongs to the ABC transporter superfamily. Macrolide exporter (TC 3.A.1.122) family.</text>
</comment>
<keyword evidence="2" id="KW-0547">Nucleotide-binding</keyword>
<evidence type="ECO:0000256" key="1">
    <source>
        <dbReference type="ARBA" id="ARBA00022448"/>
    </source>
</evidence>
<dbReference type="GO" id="GO:0016887">
    <property type="term" value="F:ATP hydrolysis activity"/>
    <property type="evidence" value="ECO:0007669"/>
    <property type="project" value="InterPro"/>
</dbReference>
<name>A0A377JPG0_9HELI</name>
<dbReference type="GO" id="GO:0022857">
    <property type="term" value="F:transmembrane transporter activity"/>
    <property type="evidence" value="ECO:0007669"/>
    <property type="project" value="UniProtKB-ARBA"/>
</dbReference>
<organism evidence="6 7">
    <name type="scientific">Helicobacter cinaedi</name>
    <dbReference type="NCBI Taxonomy" id="213"/>
    <lineage>
        <taxon>Bacteria</taxon>
        <taxon>Pseudomonadati</taxon>
        <taxon>Campylobacterota</taxon>
        <taxon>Epsilonproteobacteria</taxon>
        <taxon>Campylobacterales</taxon>
        <taxon>Helicobacteraceae</taxon>
        <taxon>Helicobacter</taxon>
    </lineage>
</organism>
<dbReference type="PANTHER" id="PTHR24220:SF86">
    <property type="entry name" value="ABC TRANSPORTER ABCH.1"/>
    <property type="match status" value="1"/>
</dbReference>
<gene>
    <name evidence="6" type="primary">macB_2</name>
    <name evidence="6" type="ORF">NCTC12221_00949</name>
</gene>
<dbReference type="InterPro" id="IPR027417">
    <property type="entry name" value="P-loop_NTPase"/>
</dbReference>
<keyword evidence="1" id="KW-0813">Transport</keyword>
<dbReference type="EMBL" id="UGHZ01000001">
    <property type="protein sequence ID" value="STP09504.1"/>
    <property type="molecule type" value="Genomic_DNA"/>
</dbReference>
<dbReference type="PROSITE" id="PS50893">
    <property type="entry name" value="ABC_TRANSPORTER_2"/>
    <property type="match status" value="1"/>
</dbReference>
<evidence type="ECO:0000313" key="6">
    <source>
        <dbReference type="EMBL" id="STP09504.1"/>
    </source>
</evidence>
<dbReference type="InterPro" id="IPR003439">
    <property type="entry name" value="ABC_transporter-like_ATP-bd"/>
</dbReference>
<dbReference type="PROSITE" id="PS00211">
    <property type="entry name" value="ABC_TRANSPORTER_1"/>
    <property type="match status" value="1"/>
</dbReference>
<dbReference type="SMART" id="SM00382">
    <property type="entry name" value="AAA"/>
    <property type="match status" value="1"/>
</dbReference>
<keyword evidence="6" id="KW-0378">Hydrolase</keyword>
<dbReference type="Gene3D" id="3.40.50.300">
    <property type="entry name" value="P-loop containing nucleotide triphosphate hydrolases"/>
    <property type="match status" value="1"/>
</dbReference>
<dbReference type="CDD" id="cd03255">
    <property type="entry name" value="ABC_MJ0796_LolCDE_FtsE"/>
    <property type="match status" value="1"/>
</dbReference>
<sequence length="259" mass="28531">MESHNFIVLKNIHKTYGKGESAFEALKGVSLQIDKGEFVALMGPSGSGKSSLANILGTLDVGSSGEYHFGDIDVFSLSHNERALLRRNYIGFIFQGFNLLPRTTALENVELPLMYRGVKKAVREEIALKALDKVGLREWAEHTSAKLSGGQQQRVAIARAIAQEPLFLLADEPTGNLDTKRSVEIMEILKNLNQSLGITILMVTHEPDMARYAKRELHFLDGKLVADSQSDTLNAQKAESLRADSITTDTLEMDSKGDL</sequence>
<dbReference type="InterPro" id="IPR017911">
    <property type="entry name" value="MacB-like_ATP-bd"/>
</dbReference>
<dbReference type="GO" id="GO:0098796">
    <property type="term" value="C:membrane protein complex"/>
    <property type="evidence" value="ECO:0007669"/>
    <property type="project" value="UniProtKB-ARBA"/>
</dbReference>
<dbReference type="InterPro" id="IPR017871">
    <property type="entry name" value="ABC_transporter-like_CS"/>
</dbReference>